<dbReference type="Proteomes" id="UP000823775">
    <property type="component" value="Unassembled WGS sequence"/>
</dbReference>
<feature type="compositionally biased region" description="Basic and acidic residues" evidence="1">
    <location>
        <begin position="19"/>
        <end position="28"/>
    </location>
</feature>
<organism evidence="2 3">
    <name type="scientific">Datura stramonium</name>
    <name type="common">Jimsonweed</name>
    <name type="synonym">Common thornapple</name>
    <dbReference type="NCBI Taxonomy" id="4076"/>
    <lineage>
        <taxon>Eukaryota</taxon>
        <taxon>Viridiplantae</taxon>
        <taxon>Streptophyta</taxon>
        <taxon>Embryophyta</taxon>
        <taxon>Tracheophyta</taxon>
        <taxon>Spermatophyta</taxon>
        <taxon>Magnoliopsida</taxon>
        <taxon>eudicotyledons</taxon>
        <taxon>Gunneridae</taxon>
        <taxon>Pentapetalae</taxon>
        <taxon>asterids</taxon>
        <taxon>lamiids</taxon>
        <taxon>Solanales</taxon>
        <taxon>Solanaceae</taxon>
        <taxon>Solanoideae</taxon>
        <taxon>Datureae</taxon>
        <taxon>Datura</taxon>
    </lineage>
</organism>
<protein>
    <submittedName>
        <fullName evidence="2">Uncharacterized protein</fullName>
    </submittedName>
</protein>
<keyword evidence="3" id="KW-1185">Reference proteome</keyword>
<sequence length="85" mass="9673">EELNIQGVKTQDTVYQSKSGKEMHHEAESSDTGSTSKKKEEVDKGESKAIIVWKPELKRSTEVREQMPGQHIENCIESLEEQELT</sequence>
<evidence type="ECO:0000313" key="2">
    <source>
        <dbReference type="EMBL" id="MCD7451277.1"/>
    </source>
</evidence>
<evidence type="ECO:0000313" key="3">
    <source>
        <dbReference type="Proteomes" id="UP000823775"/>
    </source>
</evidence>
<accession>A0ABS8RX17</accession>
<name>A0ABS8RX17_DATST</name>
<comment type="caution">
    <text evidence="2">The sequence shown here is derived from an EMBL/GenBank/DDBJ whole genome shotgun (WGS) entry which is preliminary data.</text>
</comment>
<feature type="compositionally biased region" description="Basic and acidic residues" evidence="1">
    <location>
        <begin position="37"/>
        <end position="46"/>
    </location>
</feature>
<feature type="non-terminal residue" evidence="2">
    <location>
        <position position="1"/>
    </location>
</feature>
<gene>
    <name evidence="2" type="ORF">HAX54_010630</name>
</gene>
<dbReference type="EMBL" id="JACEIK010000159">
    <property type="protein sequence ID" value="MCD7451277.1"/>
    <property type="molecule type" value="Genomic_DNA"/>
</dbReference>
<reference evidence="2 3" key="1">
    <citation type="journal article" date="2021" name="BMC Genomics">
        <title>Datura genome reveals duplications of psychoactive alkaloid biosynthetic genes and high mutation rate following tissue culture.</title>
        <authorList>
            <person name="Rajewski A."/>
            <person name="Carter-House D."/>
            <person name="Stajich J."/>
            <person name="Litt A."/>
        </authorList>
    </citation>
    <scope>NUCLEOTIDE SEQUENCE [LARGE SCALE GENOMIC DNA]</scope>
    <source>
        <strain evidence="2">AR-01</strain>
    </source>
</reference>
<feature type="compositionally biased region" description="Polar residues" evidence="1">
    <location>
        <begin position="7"/>
        <end position="18"/>
    </location>
</feature>
<evidence type="ECO:0000256" key="1">
    <source>
        <dbReference type="SAM" id="MobiDB-lite"/>
    </source>
</evidence>
<feature type="region of interest" description="Disordered" evidence="1">
    <location>
        <begin position="1"/>
        <end position="46"/>
    </location>
</feature>
<proteinExistence type="predicted"/>